<evidence type="ECO:0000256" key="1">
    <source>
        <dbReference type="SAM" id="Phobius"/>
    </source>
</evidence>
<keyword evidence="1" id="KW-0812">Transmembrane</keyword>
<dbReference type="RefSeq" id="WP_034972096.1">
    <property type="nucleotide sequence ID" value="NZ_CP180526.1"/>
</dbReference>
<keyword evidence="3" id="KW-1185">Reference proteome</keyword>
<evidence type="ECO:0000313" key="3">
    <source>
        <dbReference type="Proteomes" id="UP001146505"/>
    </source>
</evidence>
<proteinExistence type="predicted"/>
<gene>
    <name evidence="2" type="ORF">L8U58_07190</name>
</gene>
<organism evidence="2 3">
    <name type="scientific">Corynebacterium macclintockiae</name>
    <dbReference type="NCBI Taxonomy" id="2913501"/>
    <lineage>
        <taxon>Bacteria</taxon>
        <taxon>Bacillati</taxon>
        <taxon>Actinomycetota</taxon>
        <taxon>Actinomycetes</taxon>
        <taxon>Mycobacteriales</taxon>
        <taxon>Corynebacteriaceae</taxon>
        <taxon>Corynebacterium</taxon>
    </lineage>
</organism>
<evidence type="ECO:0000313" key="2">
    <source>
        <dbReference type="EMBL" id="MCZ9305307.1"/>
    </source>
</evidence>
<keyword evidence="1" id="KW-1133">Transmembrane helix</keyword>
<dbReference type="EMBL" id="JAKMUV010000008">
    <property type="protein sequence ID" value="MCZ9305307.1"/>
    <property type="molecule type" value="Genomic_DNA"/>
</dbReference>
<comment type="caution">
    <text evidence="2">The sequence shown here is derived from an EMBL/GenBank/DDBJ whole genome shotgun (WGS) entry which is preliminary data.</text>
</comment>
<dbReference type="GeneID" id="301813332"/>
<evidence type="ECO:0008006" key="4">
    <source>
        <dbReference type="Google" id="ProtNLM"/>
    </source>
</evidence>
<protein>
    <recommendedName>
        <fullName evidence="4">DUF2207 domain-containing protein</fullName>
    </recommendedName>
</protein>
<dbReference type="Proteomes" id="UP001146505">
    <property type="component" value="Unassembled WGS sequence"/>
</dbReference>
<dbReference type="AlphaFoldDB" id="A0A9X3M6T8"/>
<feature type="transmembrane region" description="Helical" evidence="1">
    <location>
        <begin position="27"/>
        <end position="47"/>
    </location>
</feature>
<sequence length="52" mass="5529">MLFAAILLAVVGFVALVVSLAVGSTTWAWVCVAVAAVGVALFIFDLVRHRKR</sequence>
<reference evidence="2" key="1">
    <citation type="submission" date="2022-02" db="EMBL/GenBank/DDBJ databases">
        <title>Corynebacterium sp. from urogenital microbiome.</title>
        <authorList>
            <person name="Cappelli E.A."/>
            <person name="Ribeiro T.G."/>
            <person name="Peixe L."/>
        </authorList>
    </citation>
    <scope>NUCLEOTIDE SEQUENCE</scope>
    <source>
        <strain evidence="2">C9Ua_112</strain>
    </source>
</reference>
<accession>A0A9X3M6T8</accession>
<name>A0A9X3M6T8_9CORY</name>
<keyword evidence="1" id="KW-0472">Membrane</keyword>